<sequence>MPWMTSHGPHSHSLQIIPPSSIVSLHLELPHNAYQVMGTNLLFLCLGNYPLKFSIFFFPIRSQFYMLISFITLGPLLLPIQV</sequence>
<gene>
    <name evidence="2" type="ORF">BDV36DRAFT_267947</name>
</gene>
<feature type="transmembrane region" description="Helical" evidence="1">
    <location>
        <begin position="33"/>
        <end position="51"/>
    </location>
</feature>
<accession>A0ABQ6WAF6</accession>
<reference evidence="2 3" key="1">
    <citation type="submission" date="2019-04" db="EMBL/GenBank/DDBJ databases">
        <authorList>
            <consortium name="DOE Joint Genome Institute"/>
            <person name="Mondo S."/>
            <person name="Kjaerbolling I."/>
            <person name="Vesth T."/>
            <person name="Frisvad J.C."/>
            <person name="Nybo J.L."/>
            <person name="Theobald S."/>
            <person name="Kildgaard S."/>
            <person name="Isbrandt T."/>
            <person name="Kuo A."/>
            <person name="Sato A."/>
            <person name="Lyhne E.K."/>
            <person name="Kogle M.E."/>
            <person name="Wiebenga A."/>
            <person name="Kun R.S."/>
            <person name="Lubbers R.J."/>
            <person name="Makela M.R."/>
            <person name="Barry K."/>
            <person name="Chovatia M."/>
            <person name="Clum A."/>
            <person name="Daum C."/>
            <person name="Haridas S."/>
            <person name="He G."/>
            <person name="LaButti K."/>
            <person name="Lipzen A."/>
            <person name="Riley R."/>
            <person name="Salamov A."/>
            <person name="Simmons B.A."/>
            <person name="Magnuson J.K."/>
            <person name="Henrissat B."/>
            <person name="Mortensen U.H."/>
            <person name="Larsen T.O."/>
            <person name="Devries R.P."/>
            <person name="Grigoriev I.V."/>
            <person name="Machida M."/>
            <person name="Baker S.E."/>
            <person name="Andersen M.R."/>
            <person name="Cantor M.N."/>
            <person name="Hua S.X."/>
        </authorList>
    </citation>
    <scope>NUCLEOTIDE SEQUENCE [LARGE SCALE GENOMIC DNA]</scope>
    <source>
        <strain evidence="2 3">CBS 117616</strain>
    </source>
</reference>
<proteinExistence type="predicted"/>
<evidence type="ECO:0000313" key="3">
    <source>
        <dbReference type="Proteomes" id="UP000325395"/>
    </source>
</evidence>
<evidence type="ECO:0000313" key="2">
    <source>
        <dbReference type="EMBL" id="KAE8413613.1"/>
    </source>
</evidence>
<keyword evidence="1" id="KW-0812">Transmembrane</keyword>
<keyword evidence="3" id="KW-1185">Reference proteome</keyword>
<protein>
    <submittedName>
        <fullName evidence="2">Uncharacterized protein</fullName>
    </submittedName>
</protein>
<dbReference type="Proteomes" id="UP000325395">
    <property type="component" value="Unassembled WGS sequence"/>
</dbReference>
<evidence type="ECO:0000256" key="1">
    <source>
        <dbReference type="SAM" id="Phobius"/>
    </source>
</evidence>
<keyword evidence="1" id="KW-0472">Membrane</keyword>
<keyword evidence="1" id="KW-1133">Transmembrane helix</keyword>
<name>A0ABQ6WAF6_9EURO</name>
<dbReference type="EMBL" id="ML735802">
    <property type="protein sequence ID" value="KAE8413613.1"/>
    <property type="molecule type" value="Genomic_DNA"/>
</dbReference>
<feature type="non-terminal residue" evidence="2">
    <location>
        <position position="82"/>
    </location>
</feature>
<organism evidence="2 3">
    <name type="scientific">Aspergillus pseudocaelatus</name>
    <dbReference type="NCBI Taxonomy" id="1825620"/>
    <lineage>
        <taxon>Eukaryota</taxon>
        <taxon>Fungi</taxon>
        <taxon>Dikarya</taxon>
        <taxon>Ascomycota</taxon>
        <taxon>Pezizomycotina</taxon>
        <taxon>Eurotiomycetes</taxon>
        <taxon>Eurotiomycetidae</taxon>
        <taxon>Eurotiales</taxon>
        <taxon>Aspergillaceae</taxon>
        <taxon>Aspergillus</taxon>
        <taxon>Aspergillus subgen. Circumdati</taxon>
    </lineage>
</organism>